<keyword evidence="5" id="KW-0800">Toxin</keyword>
<feature type="repeat" description="ANK" evidence="12">
    <location>
        <begin position="665"/>
        <end position="697"/>
    </location>
</feature>
<dbReference type="GO" id="GO:0044231">
    <property type="term" value="C:host cell presynaptic membrane"/>
    <property type="evidence" value="ECO:0007669"/>
    <property type="project" value="UniProtKB-KW"/>
</dbReference>
<dbReference type="Gene3D" id="3.90.228.10">
    <property type="match status" value="1"/>
</dbReference>
<dbReference type="InterPro" id="IPR008893">
    <property type="entry name" value="WGR_domain"/>
</dbReference>
<dbReference type="PANTHER" id="PTHR24198">
    <property type="entry name" value="ANKYRIN REPEAT AND PROTEIN KINASE DOMAIN-CONTAINING PROTEIN"/>
    <property type="match status" value="1"/>
</dbReference>
<evidence type="ECO:0000256" key="8">
    <source>
        <dbReference type="ARBA" id="ARBA00023298"/>
    </source>
</evidence>
<evidence type="ECO:0000256" key="2">
    <source>
        <dbReference type="ARBA" id="ARBA00022483"/>
    </source>
</evidence>
<evidence type="ECO:0000256" key="1">
    <source>
        <dbReference type="ARBA" id="ARBA00004175"/>
    </source>
</evidence>
<dbReference type="SUPFAM" id="SSF142921">
    <property type="entry name" value="WGR domain-like"/>
    <property type="match status" value="1"/>
</dbReference>
<comment type="subcellular location">
    <subcellularLocation>
        <location evidence="1">Target cell membrane</location>
    </subcellularLocation>
</comment>
<accession>A0A834R0Z2</accession>
<dbReference type="EnsemblMetazoa" id="SSS_6077s_mrna">
    <property type="protein sequence ID" value="KAF7487961.1"/>
    <property type="gene ID" value="SSS_6077"/>
</dbReference>
<dbReference type="GO" id="GO:0006887">
    <property type="term" value="P:exocytosis"/>
    <property type="evidence" value="ECO:0007669"/>
    <property type="project" value="UniProtKB-KW"/>
</dbReference>
<comment type="subunit">
    <text evidence="10">Homotetramer in membranes.</text>
</comment>
<dbReference type="PROSITE" id="PS51977">
    <property type="entry name" value="WGR"/>
    <property type="match status" value="1"/>
</dbReference>
<name>A0A834R0Z2_SARSC</name>
<feature type="repeat" description="ANK" evidence="12">
    <location>
        <begin position="701"/>
        <end position="733"/>
    </location>
</feature>
<dbReference type="PROSITE" id="PS50297">
    <property type="entry name" value="ANK_REP_REGION"/>
    <property type="match status" value="2"/>
</dbReference>
<organism evidence="15">
    <name type="scientific">Sarcoptes scabiei</name>
    <name type="common">Itch mite</name>
    <name type="synonym">Acarus scabiei</name>
    <dbReference type="NCBI Taxonomy" id="52283"/>
    <lineage>
        <taxon>Eukaryota</taxon>
        <taxon>Metazoa</taxon>
        <taxon>Ecdysozoa</taxon>
        <taxon>Arthropoda</taxon>
        <taxon>Chelicerata</taxon>
        <taxon>Arachnida</taxon>
        <taxon>Acari</taxon>
        <taxon>Acariformes</taxon>
        <taxon>Sarcoptiformes</taxon>
        <taxon>Astigmata</taxon>
        <taxon>Psoroptidia</taxon>
        <taxon>Sarcoptoidea</taxon>
        <taxon>Sarcoptidae</taxon>
        <taxon>Sarcoptinae</taxon>
        <taxon>Sarcoptes</taxon>
    </lineage>
</organism>
<evidence type="ECO:0000313" key="16">
    <source>
        <dbReference type="EnsemblMetazoa" id="KAF7487961.1"/>
    </source>
</evidence>
<reference evidence="17" key="1">
    <citation type="journal article" date="2020" name="PLoS Negl. Trop. Dis.">
        <title>High-quality nuclear genome for Sarcoptes scabiei-A critical resource for a neglected parasite.</title>
        <authorList>
            <person name="Korhonen P.K."/>
            <person name="Gasser R.B."/>
            <person name="Ma G."/>
            <person name="Wang T."/>
            <person name="Stroehlein A.J."/>
            <person name="Young N.D."/>
            <person name="Ang C.S."/>
            <person name="Fernando D.D."/>
            <person name="Lu H.C."/>
            <person name="Taylor S."/>
            <person name="Reynolds S.L."/>
            <person name="Mofiz E."/>
            <person name="Najaraj S.H."/>
            <person name="Gowda H."/>
            <person name="Madugundu A."/>
            <person name="Renuse S."/>
            <person name="Holt D."/>
            <person name="Pandey A."/>
            <person name="Papenfuss A.T."/>
            <person name="Fischer K."/>
        </authorList>
    </citation>
    <scope>NUCLEOTIDE SEQUENCE [LARGE SCALE GENOMIC DNA]</scope>
</reference>
<dbReference type="Gene3D" id="1.25.40.20">
    <property type="entry name" value="Ankyrin repeat-containing domain"/>
    <property type="match status" value="4"/>
</dbReference>
<keyword evidence="17" id="KW-1185">Reference proteome</keyword>
<dbReference type="SMART" id="SM00248">
    <property type="entry name" value="ANK"/>
    <property type="match status" value="17"/>
</dbReference>
<evidence type="ECO:0000256" key="5">
    <source>
        <dbReference type="ARBA" id="ARBA00023028"/>
    </source>
</evidence>
<evidence type="ECO:0000256" key="9">
    <source>
        <dbReference type="ARBA" id="ARBA00049657"/>
    </source>
</evidence>
<dbReference type="SMART" id="SM00773">
    <property type="entry name" value="WGR"/>
    <property type="match status" value="1"/>
</dbReference>
<dbReference type="GO" id="GO:0044218">
    <property type="term" value="C:other organism cell membrane"/>
    <property type="evidence" value="ECO:0007669"/>
    <property type="project" value="UniProtKB-KW"/>
</dbReference>
<proteinExistence type="inferred from homology"/>
<evidence type="ECO:0000256" key="11">
    <source>
        <dbReference type="ARBA" id="ARBA00049811"/>
    </source>
</evidence>
<comment type="similarity">
    <text evidence="9">Belongs to the cationic peptide 01 (latrotoxin) family. 03 (alpha-latrotoxin) subfamily.</text>
</comment>
<feature type="region of interest" description="Disordered" evidence="13">
    <location>
        <begin position="36"/>
        <end position="82"/>
    </location>
</feature>
<evidence type="ECO:0000256" key="10">
    <source>
        <dbReference type="ARBA" id="ARBA00049715"/>
    </source>
</evidence>
<reference evidence="15" key="2">
    <citation type="submission" date="2020-01" db="EMBL/GenBank/DDBJ databases">
        <authorList>
            <person name="Korhonen P.K.K."/>
            <person name="Guangxu M.G."/>
            <person name="Wang T.W."/>
            <person name="Stroehlein A.J.S."/>
            <person name="Young N.D."/>
            <person name="Ang C.-S.A."/>
            <person name="Fernando D.W.F."/>
            <person name="Lu H.L."/>
            <person name="Taylor S.T."/>
            <person name="Ehtesham M.E.M."/>
            <person name="Najaraj S.H.N."/>
            <person name="Harsha G.H.G."/>
            <person name="Madugundu A.M."/>
            <person name="Renuse S.R."/>
            <person name="Holt D.H."/>
            <person name="Pandey A.P."/>
            <person name="Papenfuss A.P."/>
            <person name="Gasser R.B.G."/>
            <person name="Fischer K.F."/>
        </authorList>
    </citation>
    <scope>NUCLEOTIDE SEQUENCE</scope>
    <source>
        <strain evidence="15">SSS_KF_BRIS2020</strain>
    </source>
</reference>
<keyword evidence="6 12" id="KW-0040">ANK repeat</keyword>
<evidence type="ECO:0000256" key="7">
    <source>
        <dbReference type="ARBA" id="ARBA00023136"/>
    </source>
</evidence>
<sequence length="2247" mass="261677">MDICPRSNGAETKKIRIDSESTKNGHIENINCDDLDSSVKSDSKDFFRSKLRTRPQTKDNSDDKNKNAKQNMNKRKSSTIDFIAKDQNDSRLKRIRLNENLERNEKIHNETQKNESKLSNDNQIKMVIYKANDFLAVRNENKSFFLCRAKQNIYQNGRKIKIQWYSNDENPCAYSPDFYDFIDFECILTNIRVNRLDKGEVSLPEQEESRIRNILSRALNVENGINEPPDPAKVMSDGLDISMIGKLNDEYVLMNLNHVDQTNVNGLEKDSTTTQITDDEVIENDIQISDEIVRIKPFNGEKITQSIVRIESDVTDLNSMDTTKNSVSIQNSDGLNEDANNSKSEKKKKSSSAVIDAPSHLNLVDLILNGDYESLEKIANSHEEDIDQVSTFTLSQPKSVSIGKNAIHYAIEKEDYKALKLLYDIDNSLKANPFLQMSFSSELFQSELMMDIPSKQSQNQCKIFPLDEKYLRFMLKSDIRMEFMQKISRFFRDFLSILRKNYLIQLKNGNFQAILYLTRLLKSSFREGPFTIIEKILEANRNIQNEYDSLSQPVSESWSIYPIHLAAINPDPFLFNTLIDMYPNQIYVCDSESWMPIHYASICSTFFNIQNLLNLGVSIRYTDYKGNTPLHLATKHNRFQNVLLILSYETTQISNLSILNSYNHKGLTPLHIVCKKGYMQIFDLFIQNNIQIDFATSHNAEELTPLMIATKYGHFEIVKKLIDNGASIHCYDKKNRSALTHAVINGHSEIFDYLLDLKANPSGKDLFGNSLFHYASAYGWHSCFKKLLKTNINLKDTNTFGLTPIQAAFQKCHMNFIEYILKKNILSVNVPVNDSGINLVMMTFFMKPNKKTVEYLKNFVEKFKCDLSKTDYEGNNALHYLLKCEAKYGYSELSVINAIDEALTIVLKNGCDIYLKNHFEVSPLIFALMNKCFISFSRFFNEYCRSKKFLETLSSSEYFWPMIISYMFEDFCGQKNYPIFQINIRNFVHTRDKIMMEILKTSAFNTNTSGDLPIEYFIKMSGRFAKHFERDESEYLNFLDLILQFYDSDFLDDIQILHLSAEFGSESINRRLTECSSSIDQLNDSNESPLMAAIINNNLAASKVFLSSKAEINQKIQNMHCFLFYLKNAHSLCLVPFFLEYDQDFKHQTDHLGNTALHLICSNINRDHLIESLELLIDRGFDINQKNFLDETMLHVFFKNRFNSSLLTVWNLLLSKDIDVYVKDQSGYTAFYYLFNNHSFDRAKYCEEIIKKINFNQLESSKLSDLNQQTLLHYSARNGMSRCLSHLLKYFDPNCVDADNHSPLALAILQKHRDATLILLRSDKIRISENLEFISEQGKKINLLWRVRLNNWKDAFSIIEDKFNLQNEINELVQILIKSRCLENALKLMRGNIPLELSKTYLLLFGKYTTMDVDDTVQREFLEFYDKPMLEIYCSELFGFAITNWNHFLCFELINLFGICKIIEKACERNVNFVSLAFRKLTYEVNLSNEMKRILEMIIQKGQSINVLANYPIIENRHNIFRYEFAAEHHTNALTSKIEYTPFIVAIIKKSYETIKWLMSLKVNRKHIIDITQTDSLGRSPLIHSIIINDVKIIEILLNSNDFEKLRNSKSNTPITLMVKSFFDRDQNNFSVFHHLISPFESGYYYTARKILAKIWNMIPTSRKNNQFINELNRFAANRPSKTIVDIIGKAIQSEQGIGQNLNEKNLIDIDHFDQKEAHNIKLDVCRFLKEFSDGNHSKASHHKQTKTNIITDYSSNIPYNVTFTKLENQNEEYVYNFYKVQLYSVGDLYCMLICWGRVGTQGNVKKIFYEHKDDAIGNFQAIFANKTGENWTKVACSVGEDKYKLVTSNLFPHSDPEPNERSPYFKCSDFNDVLEKFQTFSFKNDFHKFILMSLLKLRLIFNKREYNYEYLSTEILAKCSFLLCRLSTLIAYNSLSKNTNKKENLKLMNDMIDLSEQFYATTKIFGEEFYRLKPILSMQDIRDKSILVRKLKSIVFGIEFLFYILKSGKLSSNPWSCLMDSFRWSSNRQLFAACEEEEIDMIQIYLSTSTDVKFFNVISYKIYNGGSNGRNQSKIYEYPSTYLLWYQLKSYELFNLFINGFENQVIVLKSDPPIIVNGISFMNRVRIPSSFIETDENLDSENLDDYFHLLCDVFIKNPIDMTQINKTREEIYPLLREKDCLIIKGDSSENNHQDDFFIFKDSILPLNKRSTHNPDEYILLNTKQIYPRYLVRLEKKFTNSSLENES</sequence>
<keyword evidence="5" id="KW-0528">Neurotoxin</keyword>
<evidence type="ECO:0000256" key="4">
    <source>
        <dbReference type="ARBA" id="ARBA00022737"/>
    </source>
</evidence>
<evidence type="ECO:0000256" key="6">
    <source>
        <dbReference type="ARBA" id="ARBA00023043"/>
    </source>
</evidence>
<dbReference type="InterPro" id="IPR036930">
    <property type="entry name" value="WGR_dom_sf"/>
</dbReference>
<dbReference type="Pfam" id="PF05406">
    <property type="entry name" value="WGR"/>
    <property type="match status" value="1"/>
</dbReference>
<dbReference type="SUPFAM" id="SSF48403">
    <property type="entry name" value="Ankyrin repeat"/>
    <property type="match status" value="3"/>
</dbReference>
<gene>
    <name evidence="15" type="ORF">SSS_6077</name>
</gene>
<feature type="compositionally biased region" description="Basic and acidic residues" evidence="13">
    <location>
        <begin position="37"/>
        <end position="48"/>
    </location>
</feature>
<dbReference type="Pfam" id="PF12796">
    <property type="entry name" value="Ank_2"/>
    <property type="match status" value="3"/>
</dbReference>
<keyword evidence="8" id="KW-1053">Target membrane</keyword>
<evidence type="ECO:0000256" key="3">
    <source>
        <dbReference type="ARBA" id="ARBA00022537"/>
    </source>
</evidence>
<dbReference type="InterPro" id="IPR002110">
    <property type="entry name" value="Ankyrin_rpt"/>
</dbReference>
<keyword evidence="2" id="KW-0268">Exocytosis</keyword>
<dbReference type="PROSITE" id="PS50088">
    <property type="entry name" value="ANK_REPEAT"/>
    <property type="match status" value="3"/>
</dbReference>
<dbReference type="Pfam" id="PF00023">
    <property type="entry name" value="Ank"/>
    <property type="match status" value="1"/>
</dbReference>
<keyword evidence="5" id="KW-0638">Presynaptic neurotoxin</keyword>
<feature type="domain" description="WGR" evidence="14">
    <location>
        <begin position="1747"/>
        <end position="1846"/>
    </location>
</feature>
<protein>
    <recommendedName>
        <fullName evidence="11">Alpha-latrotoxin</fullName>
    </recommendedName>
</protein>
<evidence type="ECO:0000256" key="12">
    <source>
        <dbReference type="PROSITE-ProRule" id="PRU00023"/>
    </source>
</evidence>
<evidence type="ECO:0000313" key="15">
    <source>
        <dbReference type="EMBL" id="KAF7487961.1"/>
    </source>
</evidence>
<reference evidence="16" key="3">
    <citation type="submission" date="2022-06" db="UniProtKB">
        <authorList>
            <consortium name="EnsemblMetazoa"/>
        </authorList>
    </citation>
    <scope>IDENTIFICATION</scope>
</reference>
<feature type="repeat" description="ANK" evidence="12">
    <location>
        <begin position="1152"/>
        <end position="1188"/>
    </location>
</feature>
<feature type="region of interest" description="Disordered" evidence="13">
    <location>
        <begin position="319"/>
        <end position="353"/>
    </location>
</feature>
<dbReference type="Proteomes" id="UP000070412">
    <property type="component" value="Unassembled WGS sequence"/>
</dbReference>
<keyword evidence="7" id="KW-0472">Membrane</keyword>
<dbReference type="OrthoDB" id="2017365at2759"/>
<evidence type="ECO:0000256" key="13">
    <source>
        <dbReference type="SAM" id="MobiDB-lite"/>
    </source>
</evidence>
<feature type="compositionally biased region" description="Polar residues" evidence="13">
    <location>
        <begin position="319"/>
        <end position="341"/>
    </location>
</feature>
<evidence type="ECO:0000313" key="17">
    <source>
        <dbReference type="Proteomes" id="UP000070412"/>
    </source>
</evidence>
<evidence type="ECO:0000259" key="14">
    <source>
        <dbReference type="PROSITE" id="PS51977"/>
    </source>
</evidence>
<feature type="compositionally biased region" description="Basic and acidic residues" evidence="13">
    <location>
        <begin position="56"/>
        <end position="66"/>
    </location>
</feature>
<keyword evidence="3" id="KW-1052">Target cell membrane</keyword>
<dbReference type="InterPro" id="IPR036770">
    <property type="entry name" value="Ankyrin_rpt-contain_sf"/>
</dbReference>
<keyword evidence="4" id="KW-0677">Repeat</keyword>
<dbReference type="PANTHER" id="PTHR24198:SF165">
    <property type="entry name" value="ANKYRIN REPEAT-CONTAINING PROTEIN-RELATED"/>
    <property type="match status" value="1"/>
</dbReference>
<dbReference type="EMBL" id="WVUK01000066">
    <property type="protein sequence ID" value="KAF7487961.1"/>
    <property type="molecule type" value="Genomic_DNA"/>
</dbReference>